<proteinExistence type="inferred from homology"/>
<gene>
    <name evidence="6" type="ORF">TQ33_1071</name>
</gene>
<dbReference type="InterPro" id="IPR003829">
    <property type="entry name" value="Pirin_N_dom"/>
</dbReference>
<evidence type="ECO:0000259" key="4">
    <source>
        <dbReference type="Pfam" id="PF02678"/>
    </source>
</evidence>
<feature type="domain" description="Pirin C-terminal" evidence="5">
    <location>
        <begin position="199"/>
        <end position="289"/>
    </location>
</feature>
<dbReference type="KEGG" id="kge:TQ33_1071"/>
<feature type="binding site" evidence="2">
    <location>
        <position position="74"/>
    </location>
    <ligand>
        <name>Fe cation</name>
        <dbReference type="ChEBI" id="CHEBI:24875"/>
    </ligand>
</feature>
<feature type="binding site" evidence="2">
    <location>
        <position position="120"/>
    </location>
    <ligand>
        <name>Fe cation</name>
        <dbReference type="ChEBI" id="CHEBI:24875"/>
    </ligand>
</feature>
<dbReference type="PATRIC" id="fig|914150.5.peg.1087"/>
<evidence type="ECO:0000256" key="1">
    <source>
        <dbReference type="ARBA" id="ARBA00008416"/>
    </source>
</evidence>
<evidence type="ECO:0000259" key="5">
    <source>
        <dbReference type="Pfam" id="PF05726"/>
    </source>
</evidence>
<dbReference type="SUPFAM" id="SSF51182">
    <property type="entry name" value="RmlC-like cupins"/>
    <property type="match status" value="1"/>
</dbReference>
<dbReference type="InterPro" id="IPR014710">
    <property type="entry name" value="RmlC-like_jellyroll"/>
</dbReference>
<dbReference type="InterPro" id="IPR011051">
    <property type="entry name" value="RmlC_Cupin_sf"/>
</dbReference>
<dbReference type="PANTHER" id="PTHR13903:SF8">
    <property type="entry name" value="PIRIN"/>
    <property type="match status" value="1"/>
</dbReference>
<dbReference type="AlphaFoldDB" id="A0A0F6TQJ1"/>
<dbReference type="EMBL" id="CP010975">
    <property type="protein sequence ID" value="AKE52032.1"/>
    <property type="molecule type" value="Genomic_DNA"/>
</dbReference>
<dbReference type="OrthoDB" id="9780903at2"/>
<dbReference type="Proteomes" id="UP000034071">
    <property type="component" value="Chromosome"/>
</dbReference>
<comment type="similarity">
    <text evidence="1 3">Belongs to the pirin family.</text>
</comment>
<comment type="cofactor">
    <cofactor evidence="2">
        <name>Fe cation</name>
        <dbReference type="ChEBI" id="CHEBI:24875"/>
    </cofactor>
    <text evidence="2">Binds 1 Fe cation per subunit.</text>
</comment>
<sequence length="303" mass="33411">MSNLLEAKPNNECTESPCPAVEQLIGPKEKDLGGFSVRRLFPTVGRKAVGPWVFFDHMGPASFKAGKGINVRPHPHIGIATVTYVFEGEILHRDSLGSHQTITPGDINLMVAGKGIVHSERERPEISSTAHSLHALQLWLALPEDKEEMEPEFHHYPAENIPCVTDENIKLRIMMGTAYGESSPVKTFAETLYVEADFASEQSLALPKAEELAIYVAKGSATVDGTVVNEHSMAVINTDLNVSVLAQENTRLAIIGGENLGKRYIDWNFVSSSKERIERAKEDWKAGRFPKVPGDEEEFIPLP</sequence>
<dbReference type="PIRSF" id="PIRSF006232">
    <property type="entry name" value="Pirin"/>
    <property type="match status" value="1"/>
</dbReference>
<dbReference type="RefSeq" id="WP_046561151.1">
    <property type="nucleotide sequence ID" value="NZ_CP010975.1"/>
</dbReference>
<feature type="domain" description="Pirin N-terminal" evidence="4">
    <location>
        <begin position="35"/>
        <end position="140"/>
    </location>
</feature>
<evidence type="ECO:0000256" key="3">
    <source>
        <dbReference type="RuleBase" id="RU003457"/>
    </source>
</evidence>
<reference evidence="6 7" key="1">
    <citation type="submission" date="2015-02" db="EMBL/GenBank/DDBJ databases">
        <title>Complete genome sequence of Kangiella geojedonensis strain YCS-5T.</title>
        <authorList>
            <person name="Kim K.M."/>
        </authorList>
    </citation>
    <scope>NUCLEOTIDE SEQUENCE [LARGE SCALE GENOMIC DNA]</scope>
    <source>
        <strain evidence="6 7">YCS-5</strain>
    </source>
</reference>
<dbReference type="PANTHER" id="PTHR13903">
    <property type="entry name" value="PIRIN-RELATED"/>
    <property type="match status" value="1"/>
</dbReference>
<keyword evidence="2" id="KW-0479">Metal-binding</keyword>
<dbReference type="Pfam" id="PF02678">
    <property type="entry name" value="Pirin"/>
    <property type="match status" value="1"/>
</dbReference>
<dbReference type="HOGENOM" id="CLU_045717_1_1_6"/>
<dbReference type="InterPro" id="IPR008778">
    <property type="entry name" value="Pirin_C_dom"/>
</dbReference>
<name>A0A0F6TQJ1_9GAMM</name>
<keyword evidence="2" id="KW-0408">Iron</keyword>
<evidence type="ECO:0000313" key="6">
    <source>
        <dbReference type="EMBL" id="AKE52032.1"/>
    </source>
</evidence>
<protein>
    <submittedName>
        <fullName evidence="6">Pirin domain protein</fullName>
    </submittedName>
</protein>
<organism evidence="6 7">
    <name type="scientific">Kangiella geojedonensis</name>
    <dbReference type="NCBI Taxonomy" id="914150"/>
    <lineage>
        <taxon>Bacteria</taxon>
        <taxon>Pseudomonadati</taxon>
        <taxon>Pseudomonadota</taxon>
        <taxon>Gammaproteobacteria</taxon>
        <taxon>Kangiellales</taxon>
        <taxon>Kangiellaceae</taxon>
        <taxon>Kangiella</taxon>
    </lineage>
</organism>
<evidence type="ECO:0000313" key="7">
    <source>
        <dbReference type="Proteomes" id="UP000034071"/>
    </source>
</evidence>
<keyword evidence="7" id="KW-1185">Reference proteome</keyword>
<dbReference type="InterPro" id="IPR012093">
    <property type="entry name" value="Pirin"/>
</dbReference>
<accession>A0A0F6TQJ1</accession>
<feature type="binding site" evidence="2">
    <location>
        <position position="76"/>
    </location>
    <ligand>
        <name>Fe cation</name>
        <dbReference type="ChEBI" id="CHEBI:24875"/>
    </ligand>
</feature>
<feature type="binding site" evidence="2">
    <location>
        <position position="118"/>
    </location>
    <ligand>
        <name>Fe cation</name>
        <dbReference type="ChEBI" id="CHEBI:24875"/>
    </ligand>
</feature>
<dbReference type="CDD" id="cd02909">
    <property type="entry name" value="cupin_pirin_N"/>
    <property type="match status" value="1"/>
</dbReference>
<dbReference type="Pfam" id="PF05726">
    <property type="entry name" value="Pirin_C"/>
    <property type="match status" value="1"/>
</dbReference>
<dbReference type="Gene3D" id="2.60.120.10">
    <property type="entry name" value="Jelly Rolls"/>
    <property type="match status" value="2"/>
</dbReference>
<dbReference type="GO" id="GO:0046872">
    <property type="term" value="F:metal ion binding"/>
    <property type="evidence" value="ECO:0007669"/>
    <property type="project" value="UniProtKB-KW"/>
</dbReference>
<evidence type="ECO:0000256" key="2">
    <source>
        <dbReference type="PIRSR" id="PIRSR006232-1"/>
    </source>
</evidence>